<reference evidence="2 3" key="1">
    <citation type="journal article" date="2021" name="Elife">
        <title>Chloroplast acquisition without the gene transfer in kleptoplastic sea slugs, Plakobranchus ocellatus.</title>
        <authorList>
            <person name="Maeda T."/>
            <person name="Takahashi S."/>
            <person name="Yoshida T."/>
            <person name="Shimamura S."/>
            <person name="Takaki Y."/>
            <person name="Nagai Y."/>
            <person name="Toyoda A."/>
            <person name="Suzuki Y."/>
            <person name="Arimoto A."/>
            <person name="Ishii H."/>
            <person name="Satoh N."/>
            <person name="Nishiyama T."/>
            <person name="Hasebe M."/>
            <person name="Maruyama T."/>
            <person name="Minagawa J."/>
            <person name="Obokata J."/>
            <person name="Shigenobu S."/>
        </authorList>
    </citation>
    <scope>NUCLEOTIDE SEQUENCE [LARGE SCALE GENOMIC DNA]</scope>
</reference>
<comment type="caution">
    <text evidence="2">The sequence shown here is derived from an EMBL/GenBank/DDBJ whole genome shotgun (WGS) entry which is preliminary data.</text>
</comment>
<evidence type="ECO:0000313" key="2">
    <source>
        <dbReference type="EMBL" id="GFO10526.1"/>
    </source>
</evidence>
<dbReference type="Proteomes" id="UP000735302">
    <property type="component" value="Unassembled WGS sequence"/>
</dbReference>
<evidence type="ECO:0000256" key="1">
    <source>
        <dbReference type="SAM" id="MobiDB-lite"/>
    </source>
</evidence>
<dbReference type="EMBL" id="BLXT01004186">
    <property type="protein sequence ID" value="GFO10526.1"/>
    <property type="molecule type" value="Genomic_DNA"/>
</dbReference>
<dbReference type="AlphaFoldDB" id="A0AAV4AH69"/>
<sequence length="98" mass="10306">MSTGISFRGVYPQQGDLRLSCPPSDQGASGGARTCYRIVLADLRASSLSSVPPSPPSPFPPSHLPHPLFMSPLSSCVHYKVISGTPRPTAGEPAKKSM</sequence>
<name>A0AAV4AH69_9GAST</name>
<gene>
    <name evidence="2" type="ORF">PoB_003703100</name>
</gene>
<keyword evidence="3" id="KW-1185">Reference proteome</keyword>
<protein>
    <submittedName>
        <fullName evidence="2">Uncharacterized protein</fullName>
    </submittedName>
</protein>
<organism evidence="2 3">
    <name type="scientific">Plakobranchus ocellatus</name>
    <dbReference type="NCBI Taxonomy" id="259542"/>
    <lineage>
        <taxon>Eukaryota</taxon>
        <taxon>Metazoa</taxon>
        <taxon>Spiralia</taxon>
        <taxon>Lophotrochozoa</taxon>
        <taxon>Mollusca</taxon>
        <taxon>Gastropoda</taxon>
        <taxon>Heterobranchia</taxon>
        <taxon>Euthyneura</taxon>
        <taxon>Panpulmonata</taxon>
        <taxon>Sacoglossa</taxon>
        <taxon>Placobranchoidea</taxon>
        <taxon>Plakobranchidae</taxon>
        <taxon>Plakobranchus</taxon>
    </lineage>
</organism>
<proteinExistence type="predicted"/>
<accession>A0AAV4AH69</accession>
<feature type="region of interest" description="Disordered" evidence="1">
    <location>
        <begin position="1"/>
        <end position="31"/>
    </location>
</feature>
<evidence type="ECO:0000313" key="3">
    <source>
        <dbReference type="Proteomes" id="UP000735302"/>
    </source>
</evidence>